<protein>
    <submittedName>
        <fullName evidence="1">Uncharacterized protein</fullName>
    </submittedName>
</protein>
<organism evidence="1">
    <name type="scientific">virus sp. ctrcb4</name>
    <dbReference type="NCBI Taxonomy" id="2825824"/>
    <lineage>
        <taxon>Viruses</taxon>
    </lineage>
</organism>
<sequence length="34" mass="3976">MTDKLKELELNYKKDQIESSSKVRGGLERGFMDE</sequence>
<evidence type="ECO:0000313" key="1">
    <source>
        <dbReference type="EMBL" id="DAE33252.1"/>
    </source>
</evidence>
<proteinExistence type="predicted"/>
<reference evidence="1" key="1">
    <citation type="journal article" date="2021" name="Proc. Natl. Acad. Sci. U.S.A.">
        <title>A Catalog of Tens of Thousands of Viruses from Human Metagenomes Reveals Hidden Associations with Chronic Diseases.</title>
        <authorList>
            <person name="Tisza M.J."/>
            <person name="Buck C.B."/>
        </authorList>
    </citation>
    <scope>NUCLEOTIDE SEQUENCE</scope>
    <source>
        <strain evidence="1">Ctrcb4</strain>
    </source>
</reference>
<name>A0A8S5RQE2_9VIRU</name>
<dbReference type="EMBL" id="BK059132">
    <property type="protein sequence ID" value="DAE33252.1"/>
    <property type="molecule type" value="Genomic_DNA"/>
</dbReference>
<accession>A0A8S5RQE2</accession>